<accession>A0ACC2VXS0</accession>
<gene>
    <name evidence="1" type="ORF">QFC20_004556</name>
</gene>
<comment type="caution">
    <text evidence="1">The sequence shown here is derived from an EMBL/GenBank/DDBJ whole genome shotgun (WGS) entry which is preliminary data.</text>
</comment>
<reference evidence="1" key="1">
    <citation type="submission" date="2023-04" db="EMBL/GenBank/DDBJ databases">
        <title>Draft Genome sequencing of Naganishia species isolated from polar environments using Oxford Nanopore Technology.</title>
        <authorList>
            <person name="Leo P."/>
            <person name="Venkateswaran K."/>
        </authorList>
    </citation>
    <scope>NUCLEOTIDE SEQUENCE</scope>
    <source>
        <strain evidence="1">MNA-CCFEE 5262</strain>
    </source>
</reference>
<proteinExistence type="predicted"/>
<dbReference type="Proteomes" id="UP001230649">
    <property type="component" value="Unassembled WGS sequence"/>
</dbReference>
<sequence>MRSTTHLAVVAAVGILPFTANAVGTTYDLIKSYQGDTFFQDWTYYGNYDNLTNGDTVWVNRTVGDADPQLTYITSGGNAIVKVDNTSTVPYNQKRNSVRLTSTDAFEIGSVWVMDALHLPYGCSVGATWPATGEIDTFEGVNNQAGNQMALHTGDGCTLVKDSSTPFSGTANYTNCYVEANANSGCTVIDGNSTSYGEEFATAGGGVWVTEFAKDGISIWFFSRPNVPDAVTNANSSIDTTKLGQRTAFWSPNGCDIASYFRPQELVLDIALCGDCAGQASTLASTGCAALTGTATCYSTYVMDSSNYANAYFEIQYIKVYSASAATNASAVSATATQASSTSKATGTTSSGSNQLSVSLWGTVAAFAMGLFVSL</sequence>
<dbReference type="EMBL" id="JASBWS010000054">
    <property type="protein sequence ID" value="KAJ9104275.1"/>
    <property type="molecule type" value="Genomic_DNA"/>
</dbReference>
<evidence type="ECO:0000313" key="2">
    <source>
        <dbReference type="Proteomes" id="UP001230649"/>
    </source>
</evidence>
<protein>
    <submittedName>
        <fullName evidence="1">Uncharacterized protein</fullName>
    </submittedName>
</protein>
<organism evidence="1 2">
    <name type="scientific">Naganishia adeliensis</name>
    <dbReference type="NCBI Taxonomy" id="92952"/>
    <lineage>
        <taxon>Eukaryota</taxon>
        <taxon>Fungi</taxon>
        <taxon>Dikarya</taxon>
        <taxon>Basidiomycota</taxon>
        <taxon>Agaricomycotina</taxon>
        <taxon>Tremellomycetes</taxon>
        <taxon>Filobasidiales</taxon>
        <taxon>Filobasidiaceae</taxon>
        <taxon>Naganishia</taxon>
    </lineage>
</organism>
<evidence type="ECO:0000313" key="1">
    <source>
        <dbReference type="EMBL" id="KAJ9104275.1"/>
    </source>
</evidence>
<keyword evidence="2" id="KW-1185">Reference proteome</keyword>
<name>A0ACC2VXS0_9TREE</name>